<evidence type="ECO:0000256" key="5">
    <source>
        <dbReference type="RuleBase" id="RU000687"/>
    </source>
</evidence>
<evidence type="ECO:0000256" key="4">
    <source>
        <dbReference type="ARBA" id="ARBA00023136"/>
    </source>
</evidence>
<keyword evidence="3 5" id="KW-1133">Transmembrane helix</keyword>
<dbReference type="AlphaFoldDB" id="A0A0B1SY08"/>
<dbReference type="EMBL" id="KN553343">
    <property type="protein sequence ID" value="KHJ90133.1"/>
    <property type="molecule type" value="Genomic_DNA"/>
</dbReference>
<dbReference type="SUPFAM" id="SSF63712">
    <property type="entry name" value="Nicotinic receptor ligand binding domain-like"/>
    <property type="match status" value="1"/>
</dbReference>
<dbReference type="PANTHER" id="PTHR18945">
    <property type="entry name" value="NEUROTRANSMITTER GATED ION CHANNEL"/>
    <property type="match status" value="1"/>
</dbReference>
<dbReference type="PRINTS" id="PR00252">
    <property type="entry name" value="NRIONCHANNEL"/>
</dbReference>
<dbReference type="PROSITE" id="PS00236">
    <property type="entry name" value="NEUROTR_ION_CHANNEL"/>
    <property type="match status" value="1"/>
</dbReference>
<organism evidence="8 9">
    <name type="scientific">Oesophagostomum dentatum</name>
    <name type="common">Nodular worm</name>
    <dbReference type="NCBI Taxonomy" id="61180"/>
    <lineage>
        <taxon>Eukaryota</taxon>
        <taxon>Metazoa</taxon>
        <taxon>Ecdysozoa</taxon>
        <taxon>Nematoda</taxon>
        <taxon>Chromadorea</taxon>
        <taxon>Rhabditida</taxon>
        <taxon>Rhabditina</taxon>
        <taxon>Rhabditomorpha</taxon>
        <taxon>Strongyloidea</taxon>
        <taxon>Strongylidae</taxon>
        <taxon>Oesophagostomum</taxon>
    </lineage>
</organism>
<dbReference type="Gene3D" id="1.20.58.390">
    <property type="entry name" value="Neurotransmitter-gated ion-channel transmembrane domain"/>
    <property type="match status" value="2"/>
</dbReference>
<name>A0A0B1SY08_OESDE</name>
<dbReference type="InterPro" id="IPR006029">
    <property type="entry name" value="Neurotrans-gated_channel_TM"/>
</dbReference>
<feature type="transmembrane region" description="Helical" evidence="5">
    <location>
        <begin position="300"/>
        <end position="323"/>
    </location>
</feature>
<dbReference type="GO" id="GO:0004888">
    <property type="term" value="F:transmembrane signaling receptor activity"/>
    <property type="evidence" value="ECO:0007669"/>
    <property type="project" value="InterPro"/>
</dbReference>
<feature type="transmembrane region" description="Helical" evidence="5">
    <location>
        <begin position="235"/>
        <end position="259"/>
    </location>
</feature>
<comment type="similarity">
    <text evidence="5">Belongs to the ligand-gated ion channel (TC 1.A.9) family.</text>
</comment>
<feature type="chain" id="PRO_5022265340" evidence="5">
    <location>
        <begin position="21"/>
        <end position="501"/>
    </location>
</feature>
<comment type="subcellular location">
    <subcellularLocation>
        <location evidence="1">Membrane</location>
        <topology evidence="1">Multi-pass membrane protein</topology>
    </subcellularLocation>
</comment>
<dbReference type="InterPro" id="IPR038050">
    <property type="entry name" value="Neuro_actylchol_rec"/>
</dbReference>
<evidence type="ECO:0000259" key="7">
    <source>
        <dbReference type="Pfam" id="PF02932"/>
    </source>
</evidence>
<dbReference type="Gene3D" id="2.70.170.10">
    <property type="entry name" value="Neurotransmitter-gated ion-channel ligand-binding domain"/>
    <property type="match status" value="1"/>
</dbReference>
<evidence type="ECO:0000256" key="2">
    <source>
        <dbReference type="ARBA" id="ARBA00022692"/>
    </source>
</evidence>
<keyword evidence="5" id="KW-0732">Signal</keyword>
<feature type="domain" description="Neurotransmitter-gated ion-channel ligand-binding" evidence="6">
    <location>
        <begin position="79"/>
        <end position="234"/>
    </location>
</feature>
<evidence type="ECO:0000256" key="3">
    <source>
        <dbReference type="ARBA" id="ARBA00022989"/>
    </source>
</evidence>
<feature type="transmembrane region" description="Helical" evidence="5">
    <location>
        <begin position="475"/>
        <end position="499"/>
    </location>
</feature>
<keyword evidence="9" id="KW-1185">Reference proteome</keyword>
<dbReference type="Proteomes" id="UP000053660">
    <property type="component" value="Unassembled WGS sequence"/>
</dbReference>
<reference evidence="8 9" key="1">
    <citation type="submission" date="2014-03" db="EMBL/GenBank/DDBJ databases">
        <title>Draft genome of the hookworm Oesophagostomum dentatum.</title>
        <authorList>
            <person name="Mitreva M."/>
        </authorList>
    </citation>
    <scope>NUCLEOTIDE SEQUENCE [LARGE SCALE GENOMIC DNA]</scope>
    <source>
        <strain evidence="8 9">OD-Hann</strain>
    </source>
</reference>
<sequence>MNLGLLLHAVFAVLTLRVNTSDDEERLMVDVFRGYNSLIEPVENISEMPIIVKMALQLVLLINVVSKFTLSDLLYLCYSFVLCTVQYLDEKDQVMHTNVWLTLKWHDFQMRWNPVNYGEIREMRVSPDKVWLPDVVLFNKHDVSSDMLWVPPAIYKSSCIIDVEFFPFDEQVCTLVFGSWTYNENEIKLEFEQAEWVDLSEYAPSSIWDVIDAPASLVNKRSRIEFQFRIRRKPLFFTVFLIIPTVLMAFISMAVFFLPTDSGEKITLTTCVLLSLVVFLLLVSKILPPTSSTIPLVAKYLLLTFVLNVITILVTVIIINVYFRGPMTHRMPAWVRTVFLEWMPPLMCMQRPKSASSKLAAGEKQRGVARLPGLGRFTFKPATHHPFCPSADERTASAEVLNDMTDISRDPATAMYYPLSSDALKAIDAIEYITDHLRQDEELKMVSDIIRKPALIKKLQYRDDWKYVAMIIDRLLLYVFFGITLGGTCGILFSAPHIFQG</sequence>
<dbReference type="InterPro" id="IPR006201">
    <property type="entry name" value="Neur_channel"/>
</dbReference>
<dbReference type="Pfam" id="PF02931">
    <property type="entry name" value="Neur_chan_LBD"/>
    <property type="match status" value="1"/>
</dbReference>
<keyword evidence="5" id="KW-0406">Ion transport</keyword>
<accession>A0A0B1SY08</accession>
<protein>
    <submittedName>
        <fullName evidence="8">Cation transporter family protein</fullName>
    </submittedName>
</protein>
<evidence type="ECO:0000256" key="1">
    <source>
        <dbReference type="ARBA" id="ARBA00004141"/>
    </source>
</evidence>
<dbReference type="InterPro" id="IPR018000">
    <property type="entry name" value="Neurotransmitter_ion_chnl_CS"/>
</dbReference>
<dbReference type="SUPFAM" id="SSF90112">
    <property type="entry name" value="Neurotransmitter-gated ion-channel transmembrane pore"/>
    <property type="match status" value="1"/>
</dbReference>
<dbReference type="InterPro" id="IPR006202">
    <property type="entry name" value="Neur_chan_lig-bd"/>
</dbReference>
<keyword evidence="2 5" id="KW-0812">Transmembrane</keyword>
<feature type="domain" description="Neurotransmitter-gated ion-channel transmembrane" evidence="7">
    <location>
        <begin position="241"/>
        <end position="491"/>
    </location>
</feature>
<proteinExistence type="inferred from homology"/>
<dbReference type="OrthoDB" id="5975154at2759"/>
<dbReference type="GO" id="GO:0016020">
    <property type="term" value="C:membrane"/>
    <property type="evidence" value="ECO:0007669"/>
    <property type="project" value="UniProtKB-SubCell"/>
</dbReference>
<dbReference type="FunFam" id="1.20.58.390:FF:000038">
    <property type="entry name" value="Acetylcholine receptor subunit beta-like 1"/>
    <property type="match status" value="1"/>
</dbReference>
<keyword evidence="5" id="KW-0813">Transport</keyword>
<dbReference type="GO" id="GO:0005230">
    <property type="term" value="F:extracellular ligand-gated monoatomic ion channel activity"/>
    <property type="evidence" value="ECO:0007669"/>
    <property type="project" value="InterPro"/>
</dbReference>
<keyword evidence="5" id="KW-0407">Ion channel</keyword>
<dbReference type="Pfam" id="PF02932">
    <property type="entry name" value="Neur_chan_memb"/>
    <property type="match status" value="1"/>
</dbReference>
<keyword evidence="4 5" id="KW-0472">Membrane</keyword>
<feature type="transmembrane region" description="Helical" evidence="5">
    <location>
        <begin position="266"/>
        <end position="288"/>
    </location>
</feature>
<gene>
    <name evidence="8" type="ORF">OESDEN_10027</name>
</gene>
<dbReference type="InterPro" id="IPR036734">
    <property type="entry name" value="Neur_chan_lig-bd_sf"/>
</dbReference>
<dbReference type="InterPro" id="IPR036719">
    <property type="entry name" value="Neuro-gated_channel_TM_sf"/>
</dbReference>
<evidence type="ECO:0000313" key="8">
    <source>
        <dbReference type="EMBL" id="KHJ90133.1"/>
    </source>
</evidence>
<feature type="signal peptide" evidence="5">
    <location>
        <begin position="1"/>
        <end position="20"/>
    </location>
</feature>
<evidence type="ECO:0000259" key="6">
    <source>
        <dbReference type="Pfam" id="PF02931"/>
    </source>
</evidence>
<evidence type="ECO:0000313" key="9">
    <source>
        <dbReference type="Proteomes" id="UP000053660"/>
    </source>
</evidence>